<evidence type="ECO:0000256" key="1">
    <source>
        <dbReference type="SAM" id="MobiDB-lite"/>
    </source>
</evidence>
<sequence length="109" mass="12210">MNAQTVRRPAPSRRRPHPLLDEVLRGAVAVGATLLLVLPEARGMHPALGWLPLWLLGMPLAAWWAAHRFPLPGRTGDAPAPRRPAATRRMPQARRRRRLRPGLHQPRVA</sequence>
<keyword evidence="4" id="KW-1185">Reference proteome</keyword>
<dbReference type="RefSeq" id="WP_182667942.1">
    <property type="nucleotide sequence ID" value="NZ_JACHTE010000001.1"/>
</dbReference>
<dbReference type="EMBL" id="JACHTE010000001">
    <property type="protein sequence ID" value="MBB1087161.1"/>
    <property type="molecule type" value="Genomic_DNA"/>
</dbReference>
<feature type="compositionally biased region" description="Basic residues" evidence="1">
    <location>
        <begin position="91"/>
        <end position="101"/>
    </location>
</feature>
<protein>
    <submittedName>
        <fullName evidence="3">Uncharacterized protein</fullName>
    </submittedName>
</protein>
<accession>A0A7W3U1D0</accession>
<keyword evidence="2" id="KW-0812">Transmembrane</keyword>
<name>A0A7W3U1D0_9GAMM</name>
<evidence type="ECO:0000313" key="3">
    <source>
        <dbReference type="EMBL" id="MBB1087161.1"/>
    </source>
</evidence>
<feature type="region of interest" description="Disordered" evidence="1">
    <location>
        <begin position="73"/>
        <end position="109"/>
    </location>
</feature>
<dbReference type="AlphaFoldDB" id="A0A7W3U1D0"/>
<evidence type="ECO:0000313" key="4">
    <source>
        <dbReference type="Proteomes" id="UP000552587"/>
    </source>
</evidence>
<reference evidence="3 4" key="1">
    <citation type="submission" date="2020-07" db="EMBL/GenBank/DDBJ databases">
        <authorList>
            <person name="Xu S."/>
            <person name="Li A."/>
        </authorList>
    </citation>
    <scope>NUCLEOTIDE SEQUENCE [LARGE SCALE GENOMIC DNA]</scope>
    <source>
        <strain evidence="3 4">SG-8</strain>
    </source>
</reference>
<keyword evidence="2" id="KW-0472">Membrane</keyword>
<comment type="caution">
    <text evidence="3">The sequence shown here is derived from an EMBL/GenBank/DDBJ whole genome shotgun (WGS) entry which is preliminary data.</text>
</comment>
<keyword evidence="2" id="KW-1133">Transmembrane helix</keyword>
<proteinExistence type="predicted"/>
<feature type="transmembrane region" description="Helical" evidence="2">
    <location>
        <begin position="47"/>
        <end position="66"/>
    </location>
</feature>
<evidence type="ECO:0000256" key="2">
    <source>
        <dbReference type="SAM" id="Phobius"/>
    </source>
</evidence>
<gene>
    <name evidence="3" type="ORF">H4F99_01520</name>
</gene>
<dbReference type="Proteomes" id="UP000552587">
    <property type="component" value="Unassembled WGS sequence"/>
</dbReference>
<organism evidence="3 4">
    <name type="scientific">Marilutibacter penaei</name>
    <dbReference type="NCBI Taxonomy" id="2759900"/>
    <lineage>
        <taxon>Bacteria</taxon>
        <taxon>Pseudomonadati</taxon>
        <taxon>Pseudomonadota</taxon>
        <taxon>Gammaproteobacteria</taxon>
        <taxon>Lysobacterales</taxon>
        <taxon>Lysobacteraceae</taxon>
        <taxon>Marilutibacter</taxon>
    </lineage>
</organism>